<reference evidence="2 3" key="1">
    <citation type="submission" date="2020-05" db="EMBL/GenBank/DDBJ databases">
        <title>Flexivirga sp. ID2601S isolated from air conditioner.</title>
        <authorList>
            <person name="Kim D.H."/>
        </authorList>
    </citation>
    <scope>NUCLEOTIDE SEQUENCE [LARGE SCALE GENOMIC DNA]</scope>
    <source>
        <strain evidence="2 3">ID2601S</strain>
    </source>
</reference>
<dbReference type="SUPFAM" id="SSF53067">
    <property type="entry name" value="Actin-like ATPase domain"/>
    <property type="match status" value="1"/>
</dbReference>
<dbReference type="Pfam" id="PF00480">
    <property type="entry name" value="ROK"/>
    <property type="match status" value="1"/>
</dbReference>
<dbReference type="RefSeq" id="WP_171155081.1">
    <property type="nucleotide sequence ID" value="NZ_JABENB010000001.1"/>
</dbReference>
<gene>
    <name evidence="2" type="ORF">HJ588_11525</name>
</gene>
<evidence type="ECO:0000313" key="3">
    <source>
        <dbReference type="Proteomes" id="UP000557772"/>
    </source>
</evidence>
<dbReference type="InterPro" id="IPR036390">
    <property type="entry name" value="WH_DNA-bd_sf"/>
</dbReference>
<name>A0A849AKQ4_9MICO</name>
<sequence>MVATAGRDVVRALTDERVVTALIDRGAQSRADLAAAAEVSRPTSSESVRRLVEVGLVRETAEVRKGAGRAGNLVDLGPAVGTALSVVVAPEGVTTEVLDVRGQVVTEQRVHLRGSRTRPSAAVRQALRGQGGGPHVAAAVSVADPVDRTTGRAVELADAPFLTGSLDPRTLLAGVVAGPIEVDNDVNWAARAELAAGAPGDFAYLHLGEGLGGAIVSEGAIVHGGRGLVGEVAHVVVAGPRGKAMPFTEVFAKLGLRQRDSTALDVDAVLRLLDRDPGPVVRALAGVVAGVVAFADPSELVLGGPWAAPAVAPVRAELSSYPRDVVVREARVPDDAASRGVRDGAVALLRDRVLEQVRGTLGP</sequence>
<dbReference type="InterPro" id="IPR036388">
    <property type="entry name" value="WH-like_DNA-bd_sf"/>
</dbReference>
<proteinExistence type="inferred from homology"/>
<keyword evidence="3" id="KW-1185">Reference proteome</keyword>
<dbReference type="SUPFAM" id="SSF46785">
    <property type="entry name" value="Winged helix' DNA-binding domain"/>
    <property type="match status" value="1"/>
</dbReference>
<dbReference type="PANTHER" id="PTHR18964:SF149">
    <property type="entry name" value="BIFUNCTIONAL UDP-N-ACETYLGLUCOSAMINE 2-EPIMERASE_N-ACETYLMANNOSAMINE KINASE"/>
    <property type="match status" value="1"/>
</dbReference>
<dbReference type="PANTHER" id="PTHR18964">
    <property type="entry name" value="ROK (REPRESSOR, ORF, KINASE) FAMILY"/>
    <property type="match status" value="1"/>
</dbReference>
<dbReference type="Gene3D" id="1.10.10.10">
    <property type="entry name" value="Winged helix-like DNA-binding domain superfamily/Winged helix DNA-binding domain"/>
    <property type="match status" value="1"/>
</dbReference>
<evidence type="ECO:0000313" key="2">
    <source>
        <dbReference type="EMBL" id="NNG39901.1"/>
    </source>
</evidence>
<protein>
    <submittedName>
        <fullName evidence="2">ROK family transcriptional regulator</fullName>
    </submittedName>
</protein>
<dbReference type="InterPro" id="IPR000600">
    <property type="entry name" value="ROK"/>
</dbReference>
<comment type="similarity">
    <text evidence="1">Belongs to the ROK (NagC/XylR) family.</text>
</comment>
<comment type="caution">
    <text evidence="2">The sequence shown here is derived from an EMBL/GenBank/DDBJ whole genome shotgun (WGS) entry which is preliminary data.</text>
</comment>
<dbReference type="AlphaFoldDB" id="A0A849AKQ4"/>
<dbReference type="Gene3D" id="3.30.420.40">
    <property type="match status" value="2"/>
</dbReference>
<organism evidence="2 3">
    <name type="scientific">Flexivirga aerilata</name>
    <dbReference type="NCBI Taxonomy" id="1656889"/>
    <lineage>
        <taxon>Bacteria</taxon>
        <taxon>Bacillati</taxon>
        <taxon>Actinomycetota</taxon>
        <taxon>Actinomycetes</taxon>
        <taxon>Micrococcales</taxon>
        <taxon>Dermacoccaceae</taxon>
        <taxon>Flexivirga</taxon>
    </lineage>
</organism>
<dbReference type="Proteomes" id="UP000557772">
    <property type="component" value="Unassembled WGS sequence"/>
</dbReference>
<accession>A0A849AKQ4</accession>
<dbReference type="InterPro" id="IPR043129">
    <property type="entry name" value="ATPase_NBD"/>
</dbReference>
<dbReference type="EMBL" id="JABENB010000001">
    <property type="protein sequence ID" value="NNG39901.1"/>
    <property type="molecule type" value="Genomic_DNA"/>
</dbReference>
<evidence type="ECO:0000256" key="1">
    <source>
        <dbReference type="ARBA" id="ARBA00006479"/>
    </source>
</evidence>